<dbReference type="Proteomes" id="UP000448292">
    <property type="component" value="Unassembled WGS sequence"/>
</dbReference>
<dbReference type="AlphaFoldDB" id="A0A7M3MEM3"/>
<dbReference type="EMBL" id="QMIE01000009">
    <property type="protein sequence ID" value="TVM16930.1"/>
    <property type="molecule type" value="Genomic_DNA"/>
</dbReference>
<organism evidence="2 3">
    <name type="scientific">Oceanidesulfovibrio indonesiensis</name>
    <dbReference type="NCBI Taxonomy" id="54767"/>
    <lineage>
        <taxon>Bacteria</taxon>
        <taxon>Pseudomonadati</taxon>
        <taxon>Thermodesulfobacteriota</taxon>
        <taxon>Desulfovibrionia</taxon>
        <taxon>Desulfovibrionales</taxon>
        <taxon>Desulfovibrionaceae</taxon>
        <taxon>Oceanidesulfovibrio</taxon>
    </lineage>
</organism>
<name>A0A7M3MEM3_9BACT</name>
<dbReference type="OrthoDB" id="333383at2"/>
<evidence type="ECO:0000313" key="2">
    <source>
        <dbReference type="EMBL" id="TVM16930.1"/>
    </source>
</evidence>
<keyword evidence="3" id="KW-1185">Reference proteome</keyword>
<dbReference type="CDD" id="cd00531">
    <property type="entry name" value="NTF2_like"/>
    <property type="match status" value="1"/>
</dbReference>
<dbReference type="PROSITE" id="PS51257">
    <property type="entry name" value="PROKAR_LIPOPROTEIN"/>
    <property type="match status" value="1"/>
</dbReference>
<dbReference type="SUPFAM" id="SSF54427">
    <property type="entry name" value="NTF2-like"/>
    <property type="match status" value="1"/>
</dbReference>
<proteinExistence type="predicted"/>
<dbReference type="InterPro" id="IPR032710">
    <property type="entry name" value="NTF2-like_dom_sf"/>
</dbReference>
<gene>
    <name evidence="2" type="ORF">DPQ33_11040</name>
</gene>
<dbReference type="Gene3D" id="3.10.450.50">
    <property type="match status" value="1"/>
</dbReference>
<reference evidence="2 3" key="1">
    <citation type="submission" date="2018-06" db="EMBL/GenBank/DDBJ databases">
        <title>Complete genome of Desulfovibrio indonesiensis P37SLT.</title>
        <authorList>
            <person name="Crispim J.S."/>
            <person name="Vidigal P.M.P."/>
            <person name="Silva L.C.F."/>
            <person name="Laguardia C.N."/>
            <person name="Araujo L.C."/>
            <person name="Dias R.S."/>
            <person name="Sousa M.P."/>
            <person name="Paula S.O."/>
            <person name="Silva C."/>
        </authorList>
    </citation>
    <scope>NUCLEOTIDE SEQUENCE [LARGE SCALE GENOMIC DNA]</scope>
    <source>
        <strain evidence="2 3">P37SLT</strain>
    </source>
</reference>
<accession>A0A7M3MEM3</accession>
<evidence type="ECO:0000259" key="1">
    <source>
        <dbReference type="Pfam" id="PF14534"/>
    </source>
</evidence>
<dbReference type="Pfam" id="PF14534">
    <property type="entry name" value="DUF4440"/>
    <property type="match status" value="1"/>
</dbReference>
<dbReference type="RefSeq" id="WP_144303277.1">
    <property type="nucleotide sequence ID" value="NZ_QMIE01000009.1"/>
</dbReference>
<comment type="caution">
    <text evidence="2">The sequence shown here is derived from an EMBL/GenBank/DDBJ whole genome shotgun (WGS) entry which is preliminary data.</text>
</comment>
<sequence length="156" mass="17346">MKHLVLIFALVLLGACAHQRPDPAPAADTLSPRGELQQFLQGYTEAFNSRDLSRILALYAEDVDVRLSGPDGGYRLDKEGLNAAFKLKQTVWSEQRLRLGEPILADFSQAPVGYLVVGEWPVQSKSWSGTYQCAMVVVKREGRWLILREAASEDSL</sequence>
<evidence type="ECO:0000313" key="3">
    <source>
        <dbReference type="Proteomes" id="UP000448292"/>
    </source>
</evidence>
<dbReference type="InterPro" id="IPR027843">
    <property type="entry name" value="DUF4440"/>
</dbReference>
<protein>
    <recommendedName>
        <fullName evidence="1">DUF4440 domain-containing protein</fullName>
    </recommendedName>
</protein>
<feature type="domain" description="DUF4440" evidence="1">
    <location>
        <begin position="39"/>
        <end position="146"/>
    </location>
</feature>